<dbReference type="AlphaFoldDB" id="K1X703"/>
<accession>K1X703</accession>
<dbReference type="InParanoid" id="K1X703"/>
<dbReference type="HOGENOM" id="CLU_2038561_0_0_1"/>
<name>K1X703_MARBU</name>
<organism evidence="1 2">
    <name type="scientific">Marssonina brunnea f. sp. multigermtubi (strain MB_m1)</name>
    <name type="common">Marssonina leaf spot fungus</name>
    <dbReference type="NCBI Taxonomy" id="1072389"/>
    <lineage>
        <taxon>Eukaryota</taxon>
        <taxon>Fungi</taxon>
        <taxon>Dikarya</taxon>
        <taxon>Ascomycota</taxon>
        <taxon>Pezizomycotina</taxon>
        <taxon>Leotiomycetes</taxon>
        <taxon>Helotiales</taxon>
        <taxon>Drepanopezizaceae</taxon>
        <taxon>Drepanopeziza</taxon>
    </lineage>
</organism>
<protein>
    <submittedName>
        <fullName evidence="1">Uncharacterized protein</fullName>
    </submittedName>
</protein>
<sequence length="121" mass="12957">MASQSLLPPLPKTLVHRVPGPRRPLLQADMRKHIIRRVHRLHDQEATRRVGYRADVTDAARARAEAGVLGVVVVLEGLDPRRRSAGCGVGDPPAEISSTLASGISSGRCDLALRAGLATQD</sequence>
<keyword evidence="2" id="KW-1185">Reference proteome</keyword>
<dbReference type="KEGG" id="mbe:MBM_05732"/>
<dbReference type="EMBL" id="JH921439">
    <property type="protein sequence ID" value="EKD16438.1"/>
    <property type="molecule type" value="Genomic_DNA"/>
</dbReference>
<reference evidence="1 2" key="1">
    <citation type="journal article" date="2012" name="BMC Genomics">
        <title>Sequencing the genome of Marssonina brunnea reveals fungus-poplar co-evolution.</title>
        <authorList>
            <person name="Zhu S."/>
            <person name="Cao Y.-Z."/>
            <person name="Jiang C."/>
            <person name="Tan B.-Y."/>
            <person name="Wang Z."/>
            <person name="Feng S."/>
            <person name="Zhang L."/>
            <person name="Su X.-H."/>
            <person name="Brejova B."/>
            <person name="Vinar T."/>
            <person name="Xu M."/>
            <person name="Wang M.-X."/>
            <person name="Zhang S.-G."/>
            <person name="Huang M.-R."/>
            <person name="Wu R."/>
            <person name="Zhou Y."/>
        </authorList>
    </citation>
    <scope>NUCLEOTIDE SEQUENCE [LARGE SCALE GENOMIC DNA]</scope>
    <source>
        <strain evidence="1 2">MB_m1</strain>
    </source>
</reference>
<dbReference type="Proteomes" id="UP000006753">
    <property type="component" value="Unassembled WGS sequence"/>
</dbReference>
<evidence type="ECO:0000313" key="2">
    <source>
        <dbReference type="Proteomes" id="UP000006753"/>
    </source>
</evidence>
<gene>
    <name evidence="1" type="ORF">MBM_05732</name>
</gene>
<evidence type="ECO:0000313" key="1">
    <source>
        <dbReference type="EMBL" id="EKD16438.1"/>
    </source>
</evidence>
<proteinExistence type="predicted"/>